<keyword evidence="7 10" id="KW-0812">Transmembrane</keyword>
<protein>
    <recommendedName>
        <fullName evidence="4">Nicotinamide riboside transporter PnuC</fullName>
    </recommendedName>
</protein>
<dbReference type="NCBIfam" id="TIGR01528">
    <property type="entry name" value="NMN_trans_PnuC"/>
    <property type="match status" value="1"/>
</dbReference>
<dbReference type="GO" id="GO:0008483">
    <property type="term" value="F:transaminase activity"/>
    <property type="evidence" value="ECO:0007669"/>
    <property type="project" value="UniProtKB-KW"/>
</dbReference>
<keyword evidence="9 10" id="KW-0472">Membrane</keyword>
<evidence type="ECO:0000256" key="6">
    <source>
        <dbReference type="ARBA" id="ARBA00022475"/>
    </source>
</evidence>
<feature type="transmembrane region" description="Helical" evidence="10">
    <location>
        <begin position="139"/>
        <end position="156"/>
    </location>
</feature>
<evidence type="ECO:0000256" key="7">
    <source>
        <dbReference type="ARBA" id="ARBA00022692"/>
    </source>
</evidence>
<name>A0A0D5XZU3_9PSED</name>
<keyword evidence="11" id="KW-0032">Aminotransferase</keyword>
<keyword evidence="11" id="KW-0808">Transferase</keyword>
<proteinExistence type="inferred from homology"/>
<keyword evidence="8 10" id="KW-1133">Transmembrane helix</keyword>
<keyword evidence="5" id="KW-0813">Transport</keyword>
<feature type="transmembrane region" description="Helical" evidence="10">
    <location>
        <begin position="162"/>
        <end position="179"/>
    </location>
</feature>
<dbReference type="Pfam" id="PF04973">
    <property type="entry name" value="NMN_transporter"/>
    <property type="match status" value="1"/>
</dbReference>
<evidence type="ECO:0000256" key="2">
    <source>
        <dbReference type="ARBA" id="ARBA00004651"/>
    </source>
</evidence>
<evidence type="ECO:0000256" key="10">
    <source>
        <dbReference type="SAM" id="Phobius"/>
    </source>
</evidence>
<dbReference type="PATRIC" id="fig|587753.10.peg.3133"/>
<evidence type="ECO:0000256" key="1">
    <source>
        <dbReference type="ARBA" id="ARBA00002672"/>
    </source>
</evidence>
<dbReference type="GO" id="GO:0034257">
    <property type="term" value="F:nicotinamide riboside transmembrane transporter activity"/>
    <property type="evidence" value="ECO:0007669"/>
    <property type="project" value="InterPro"/>
</dbReference>
<dbReference type="PANTHER" id="PTHR36122">
    <property type="entry name" value="NICOTINAMIDE RIBOSIDE TRANSPORTER PNUC"/>
    <property type="match status" value="1"/>
</dbReference>
<organism evidence="11 12">
    <name type="scientific">Pseudomonas chlororaphis</name>
    <dbReference type="NCBI Taxonomy" id="587753"/>
    <lineage>
        <taxon>Bacteria</taxon>
        <taxon>Pseudomonadati</taxon>
        <taxon>Pseudomonadota</taxon>
        <taxon>Gammaproteobacteria</taxon>
        <taxon>Pseudomonadales</taxon>
        <taxon>Pseudomonadaceae</taxon>
        <taxon>Pseudomonas</taxon>
    </lineage>
</organism>
<evidence type="ECO:0000256" key="9">
    <source>
        <dbReference type="ARBA" id="ARBA00023136"/>
    </source>
</evidence>
<evidence type="ECO:0000256" key="3">
    <source>
        <dbReference type="ARBA" id="ARBA00006669"/>
    </source>
</evidence>
<dbReference type="GO" id="GO:0005886">
    <property type="term" value="C:plasma membrane"/>
    <property type="evidence" value="ECO:0007669"/>
    <property type="project" value="UniProtKB-SubCell"/>
</dbReference>
<comment type="similarity">
    <text evidence="3">Belongs to the nicotinamide ribonucleoside (NR) uptake permease (TC 4.B.1) family.</text>
</comment>
<reference evidence="11 12" key="1">
    <citation type="journal article" date="2015" name="Mol. Plant Microbe Interact.">
        <title>Comparative Genomic Analysis of Pseudomonas chlororaphis PCL1606 Reveals New Insight into Antifungal Compounds Involved in Biocontrol.</title>
        <authorList>
            <person name="Calderon C.E."/>
            <person name="Ramos C."/>
            <person name="de Vicente A."/>
            <person name="Cazorla F.M."/>
        </authorList>
    </citation>
    <scope>NUCLEOTIDE SEQUENCE [LARGE SCALE GENOMIC DNA]</scope>
    <source>
        <strain evidence="11 12">PCL1606</strain>
    </source>
</reference>
<evidence type="ECO:0000313" key="11">
    <source>
        <dbReference type="EMBL" id="AKA24591.1"/>
    </source>
</evidence>
<dbReference type="Proteomes" id="UP000032748">
    <property type="component" value="Chromosome"/>
</dbReference>
<dbReference type="RefSeq" id="WP_045883218.1">
    <property type="nucleotide sequence ID" value="NZ_CP011110.1"/>
</dbReference>
<feature type="transmembrane region" description="Helical" evidence="10">
    <location>
        <begin position="86"/>
        <end position="108"/>
    </location>
</feature>
<gene>
    <name evidence="11" type="ORF">PCL1606_31400</name>
</gene>
<evidence type="ECO:0000256" key="4">
    <source>
        <dbReference type="ARBA" id="ARBA00017522"/>
    </source>
</evidence>
<evidence type="ECO:0000256" key="5">
    <source>
        <dbReference type="ARBA" id="ARBA00022448"/>
    </source>
</evidence>
<sequence>MSGLELFAAALGVIAVWLTVRQNPWCWPIGLVMVLLYSWIFFEVKLYSDMLLQGVYAVLQLYGWWQWTRGGASHQGRPVSQLTTGALLQGLGLGAIGSLLLGAAMAHWTDAAQPWLDAALTGFSLVAQWWMAQKRVQCWPLWIVVDVIFVGLFIYKDLYLTAALYGLFTLLAIQGWRSWHADPALRPA</sequence>
<comment type="function">
    <text evidence="1">Required for nicotinamide riboside transport across the inner membrane.</text>
</comment>
<dbReference type="AlphaFoldDB" id="A0A0D5XZU3"/>
<dbReference type="InterPro" id="IPR006419">
    <property type="entry name" value="NMN_transpt_PnuC"/>
</dbReference>
<dbReference type="PANTHER" id="PTHR36122:SF2">
    <property type="entry name" value="NICOTINAMIDE RIBOSIDE TRANSPORTER PNUC"/>
    <property type="match status" value="1"/>
</dbReference>
<dbReference type="KEGG" id="pcz:PCL1606_31400"/>
<evidence type="ECO:0000256" key="8">
    <source>
        <dbReference type="ARBA" id="ARBA00022989"/>
    </source>
</evidence>
<accession>A0A0D5XZU3</accession>
<comment type="subcellular location">
    <subcellularLocation>
        <location evidence="2">Cell membrane</location>
        <topology evidence="2">Multi-pass membrane protein</topology>
    </subcellularLocation>
</comment>
<evidence type="ECO:0000313" key="12">
    <source>
        <dbReference type="Proteomes" id="UP000032748"/>
    </source>
</evidence>
<dbReference type="OrthoDB" id="9791248at2"/>
<keyword evidence="6" id="KW-1003">Cell membrane</keyword>
<dbReference type="EMBL" id="CP011110">
    <property type="protein sequence ID" value="AKA24591.1"/>
    <property type="molecule type" value="Genomic_DNA"/>
</dbReference>